<evidence type="ECO:0000313" key="2">
    <source>
        <dbReference type="EMBL" id="MBD8503698.1"/>
    </source>
</evidence>
<accession>A0ABR9BBH5</accession>
<dbReference type="Pfam" id="PF03235">
    <property type="entry name" value="GmrSD_N"/>
    <property type="match status" value="1"/>
</dbReference>
<evidence type="ECO:0000313" key="3">
    <source>
        <dbReference type="Proteomes" id="UP000603602"/>
    </source>
</evidence>
<protein>
    <submittedName>
        <fullName evidence="2">DUF262 domain-containing protein</fullName>
    </submittedName>
</protein>
<dbReference type="EMBL" id="JACYTO010000002">
    <property type="protein sequence ID" value="MBD8503698.1"/>
    <property type="molecule type" value="Genomic_DNA"/>
</dbReference>
<comment type="caution">
    <text evidence="2">The sequence shown here is derived from an EMBL/GenBank/DDBJ whole genome shotgun (WGS) entry which is preliminary data.</text>
</comment>
<dbReference type="PANTHER" id="PTHR37292:SF2">
    <property type="entry name" value="DUF262 DOMAIN-CONTAINING PROTEIN"/>
    <property type="match status" value="1"/>
</dbReference>
<reference evidence="3" key="1">
    <citation type="submission" date="2023-07" db="EMBL/GenBank/DDBJ databases">
        <title>Thauera sp. CAU 1555 isolated from sand of Yaerae Beach.</title>
        <authorList>
            <person name="Kim W."/>
        </authorList>
    </citation>
    <scope>NUCLEOTIDE SEQUENCE [LARGE SCALE GENOMIC DNA]</scope>
    <source>
        <strain evidence="3">CAU 1555</strain>
    </source>
</reference>
<proteinExistence type="predicted"/>
<dbReference type="Proteomes" id="UP000603602">
    <property type="component" value="Unassembled WGS sequence"/>
</dbReference>
<dbReference type="InterPro" id="IPR004919">
    <property type="entry name" value="GmrSD_N"/>
</dbReference>
<feature type="domain" description="GmrSD restriction endonucleases N-terminal" evidence="1">
    <location>
        <begin position="14"/>
        <end position="224"/>
    </location>
</feature>
<keyword evidence="3" id="KW-1185">Reference proteome</keyword>
<gene>
    <name evidence="2" type="ORF">IFO67_12455</name>
</gene>
<dbReference type="RefSeq" id="WP_187718511.1">
    <property type="nucleotide sequence ID" value="NZ_JACTAH010000002.1"/>
</dbReference>
<sequence length="532" mass="60888">MKKPELNTTSLKIDKLINRVDNGEIKIPAFQRGYVWKQNQIIELLESLVKQYPIGSILLWEATQQEKLRSTRNIAGYRIPDKGENWPVNYVLDGQQRLSSIYSVLSDNVEQEESSEKYNPNLDIFEIYYDFSRKAFLPKSDADRTSRSVVLLRNIIDPIKLVDELSGLDKKHHSDAKTLSSIFLNYEVPVVQIKNRTKEEVGVIFERINNTGTKLNTLDLMTAWTWTEDFHLLDAIDELLEELEEKSFGSIDPKLMLQIVSGIIIGSTKTENVLRLTGERVRDNWENIEESIKAAIDFLSTEMKCSNIEFLPFHQQLIPLSRLFAKTKRVTVDQISVLKQYFWRTSFSDRYSTGQTTAKMDADIEFVNKVLDYDFSDLSKYGVSVTSKDLIETQFSKANPVTRAFLLLCAQHEPLDLANGRKVDVGNSLSSFNRKQYHHVFPNSFLTKNGVPKSRRFSVLNFCFLPSDSNKKISCKSPSDYFSTVVPVSIGDEILKSNLLPMDSNIYAMDDYDAFLERRGEVVLKAISQVTG</sequence>
<organism evidence="2 3">
    <name type="scientific">Thauera sedimentorum</name>
    <dbReference type="NCBI Taxonomy" id="2767595"/>
    <lineage>
        <taxon>Bacteria</taxon>
        <taxon>Pseudomonadati</taxon>
        <taxon>Pseudomonadota</taxon>
        <taxon>Betaproteobacteria</taxon>
        <taxon>Rhodocyclales</taxon>
        <taxon>Zoogloeaceae</taxon>
        <taxon>Thauera</taxon>
    </lineage>
</organism>
<dbReference type="PANTHER" id="PTHR37292">
    <property type="entry name" value="VNG6097C"/>
    <property type="match status" value="1"/>
</dbReference>
<name>A0ABR9BBH5_9RHOO</name>
<evidence type="ECO:0000259" key="1">
    <source>
        <dbReference type="Pfam" id="PF03235"/>
    </source>
</evidence>